<keyword evidence="3" id="KW-1185">Reference proteome</keyword>
<dbReference type="Gene3D" id="1.10.3210.10">
    <property type="entry name" value="Hypothetical protein af1432"/>
    <property type="match status" value="1"/>
</dbReference>
<gene>
    <name evidence="2" type="ORF">SAMN05192566_0695</name>
</gene>
<evidence type="ECO:0000313" key="2">
    <source>
        <dbReference type="EMBL" id="SDK22497.1"/>
    </source>
</evidence>
<dbReference type="InterPro" id="IPR003607">
    <property type="entry name" value="HD/PDEase_dom"/>
</dbReference>
<dbReference type="PANTHER" id="PTHR43155:SF2">
    <property type="entry name" value="CYCLIC DI-GMP PHOSPHODIESTERASE PA4108"/>
    <property type="match status" value="1"/>
</dbReference>
<name>A0A1G9A5D3_9PROT</name>
<dbReference type="PANTHER" id="PTHR43155">
    <property type="entry name" value="CYCLIC DI-GMP PHOSPHODIESTERASE PA4108-RELATED"/>
    <property type="match status" value="1"/>
</dbReference>
<dbReference type="CDD" id="cd00077">
    <property type="entry name" value="HDc"/>
    <property type="match status" value="1"/>
</dbReference>
<dbReference type="InterPro" id="IPR037522">
    <property type="entry name" value="HD_GYP_dom"/>
</dbReference>
<dbReference type="Proteomes" id="UP000198629">
    <property type="component" value="Unassembled WGS sequence"/>
</dbReference>
<dbReference type="AlphaFoldDB" id="A0A1G9A5D3"/>
<reference evidence="3" key="1">
    <citation type="submission" date="2016-10" db="EMBL/GenBank/DDBJ databases">
        <authorList>
            <person name="Varghese N."/>
            <person name="Submissions S."/>
        </authorList>
    </citation>
    <scope>NUCLEOTIDE SEQUENCE [LARGE SCALE GENOMIC DNA]</scope>
    <source>
        <strain evidence="3">CBMB127</strain>
    </source>
</reference>
<dbReference type="RefSeq" id="WP_091470453.1">
    <property type="nucleotide sequence ID" value="NZ_FNFX01000001.1"/>
</dbReference>
<evidence type="ECO:0000313" key="3">
    <source>
        <dbReference type="Proteomes" id="UP000198629"/>
    </source>
</evidence>
<dbReference type="PROSITE" id="PS51832">
    <property type="entry name" value="HD_GYP"/>
    <property type="match status" value="1"/>
</dbReference>
<dbReference type="EMBL" id="FNFX01000001">
    <property type="protein sequence ID" value="SDK22497.1"/>
    <property type="molecule type" value="Genomic_DNA"/>
</dbReference>
<dbReference type="Pfam" id="PF13487">
    <property type="entry name" value="HD_5"/>
    <property type="match status" value="1"/>
</dbReference>
<organism evidence="2 3">
    <name type="scientific">Methylophilus rhizosphaerae</name>
    <dbReference type="NCBI Taxonomy" id="492660"/>
    <lineage>
        <taxon>Bacteria</taxon>
        <taxon>Pseudomonadati</taxon>
        <taxon>Pseudomonadota</taxon>
        <taxon>Betaproteobacteria</taxon>
        <taxon>Nitrosomonadales</taxon>
        <taxon>Methylophilaceae</taxon>
        <taxon>Methylophilus</taxon>
    </lineage>
</organism>
<dbReference type="GO" id="GO:0008081">
    <property type="term" value="F:phosphoric diester hydrolase activity"/>
    <property type="evidence" value="ECO:0007669"/>
    <property type="project" value="UniProtKB-ARBA"/>
</dbReference>
<dbReference type="OrthoDB" id="9763857at2"/>
<keyword evidence="2" id="KW-0378">Hydrolase</keyword>
<proteinExistence type="predicted"/>
<evidence type="ECO:0000259" key="1">
    <source>
        <dbReference type="PROSITE" id="PS51832"/>
    </source>
</evidence>
<dbReference type="SUPFAM" id="SSF109604">
    <property type="entry name" value="HD-domain/PDEase-like"/>
    <property type="match status" value="1"/>
</dbReference>
<dbReference type="SMART" id="SM00471">
    <property type="entry name" value="HDc"/>
    <property type="match status" value="1"/>
</dbReference>
<sequence>MTREVNNHSGVLKLSAVLADALRQRDAYTRLHSDRVMALANGIGLALGLSSDELRVLEIGASLHDIGKIVMPDTVLMKPSRLDDEETSVMQQHPSVGGDLIAAYEHPQSALVSRVIRHHHEWFDGSGYPDKLAGEDIPLLARIVTVVDNYDAMAVRRVYQGARPHAEIMQIMEMESGTKLDPDLFPCFTRVIEKPEYAGFKAVGELQ</sequence>
<protein>
    <submittedName>
        <fullName evidence="2">Metal dependent phosphohydrolase</fullName>
    </submittedName>
</protein>
<dbReference type="STRING" id="492660.SAMN05192566_0695"/>
<accession>A0A1G9A5D3</accession>
<feature type="domain" description="HD-GYP" evidence="1">
    <location>
        <begin position="7"/>
        <end position="204"/>
    </location>
</feature>